<dbReference type="Gene3D" id="1.10.8.270">
    <property type="entry name" value="putative rabgap domain of human tbc1 domain family member 14 like domains"/>
    <property type="match status" value="1"/>
</dbReference>
<dbReference type="GeneID" id="2907404"/>
<dbReference type="Gene3D" id="1.10.472.80">
    <property type="entry name" value="Ypt/Rab-GAP domain of gyp1p, domain 3"/>
    <property type="match status" value="1"/>
</dbReference>
<proteinExistence type="predicted"/>
<dbReference type="InterPro" id="IPR000195">
    <property type="entry name" value="Rab-GAP-TBC_dom"/>
</dbReference>
<accession>A0A1D8N7H1</accession>
<evidence type="ECO:0000259" key="2">
    <source>
        <dbReference type="PROSITE" id="PS50086"/>
    </source>
</evidence>
<dbReference type="Proteomes" id="UP000182444">
    <property type="component" value="Chromosome 1B"/>
</dbReference>
<dbReference type="PROSITE" id="PS50086">
    <property type="entry name" value="TBC_RABGAP"/>
    <property type="match status" value="1"/>
</dbReference>
<dbReference type="PANTHER" id="PTHR22957">
    <property type="entry name" value="TBC1 DOMAIN FAMILY MEMBER GTPASE-ACTIVATING PROTEIN"/>
    <property type="match status" value="1"/>
</dbReference>
<gene>
    <name evidence="3" type="ORF">YALI1_B15943g</name>
</gene>
<dbReference type="SMART" id="SM00164">
    <property type="entry name" value="TBC"/>
    <property type="match status" value="1"/>
</dbReference>
<name>A0A1D8N7H1_YARLL</name>
<dbReference type="GO" id="GO:0005794">
    <property type="term" value="C:Golgi apparatus"/>
    <property type="evidence" value="ECO:0007669"/>
    <property type="project" value="TreeGrafter"/>
</dbReference>
<evidence type="ECO:0000313" key="3">
    <source>
        <dbReference type="EMBL" id="AOW01583.1"/>
    </source>
</evidence>
<protein>
    <recommendedName>
        <fullName evidence="2">Rab-GAP TBC domain-containing protein</fullName>
    </recommendedName>
</protein>
<feature type="region of interest" description="Disordered" evidence="1">
    <location>
        <begin position="70"/>
        <end position="109"/>
    </location>
</feature>
<dbReference type="VEuPathDB" id="FungiDB:YALI1_B15943g"/>
<organism evidence="3 4">
    <name type="scientific">Yarrowia lipolytica</name>
    <name type="common">Candida lipolytica</name>
    <dbReference type="NCBI Taxonomy" id="4952"/>
    <lineage>
        <taxon>Eukaryota</taxon>
        <taxon>Fungi</taxon>
        <taxon>Dikarya</taxon>
        <taxon>Ascomycota</taxon>
        <taxon>Saccharomycotina</taxon>
        <taxon>Dipodascomycetes</taxon>
        <taxon>Dipodascales</taxon>
        <taxon>Dipodascales incertae sedis</taxon>
        <taxon>Yarrowia</taxon>
    </lineage>
</organism>
<dbReference type="VEuPathDB" id="FungiDB:YALI0_B12100g"/>
<dbReference type="FunFam" id="1.10.10.750:FF:000009">
    <property type="entry name" value="TBC1 domain family member 22A"/>
    <property type="match status" value="1"/>
</dbReference>
<dbReference type="PANTHER" id="PTHR22957:SF26">
    <property type="entry name" value="LD44506P"/>
    <property type="match status" value="1"/>
</dbReference>
<dbReference type="eggNOG" id="KOG1092">
    <property type="taxonomic scope" value="Eukaryota"/>
</dbReference>
<sequence length="514" mass="58555">MFQYALSLDMVRLTSSLCPHVLTQEMVQLDGSEYMFGEHGGRGTTAPTFFKRLTSYGSKTHKHDDVKVVGASYSHADNMKKNKKKSSKDKEEDPSRRSGSYTDLDDDWDANVDNGLRNTQAVKCVENKVEGSERPDLIKRSSKDVYPSIRQISASNIKSQVFGILHDPSNSLNAVRGESDLSVNSTLSKSAPTDSIKLGKFKTVLAAPNVDIGELKKLAWSGIPLELRPLSWQLLLGYLPTNSDRRVDTLARKRQEYKDGVEHVFHKVALDQAMWHQIEIDVPRTNPHLKLYGFPATQRSLERILYLWAVRHPASGYVQGINDLVTPFFQTFLSAYIDEDVESCDPAQLPREVMDVVEADSFWCLSKLLEGIQDNYVHAQPGIQRQVAGLRDLTSRIDAKLAKHLESEQVEFMQFSFRWMNCLLMRELSVKNTIRMWDTYMAEGPNGFSEFHVYVCATFLVRWSAKLIHMEFQDIMIFLQSLPTKDWGEGEIELLLSEAFMWQSLFKNASAHLR</sequence>
<dbReference type="FunFam" id="1.10.8.270:FF:000037">
    <property type="entry name" value="TBC1 domain family member 22A"/>
    <property type="match status" value="1"/>
</dbReference>
<dbReference type="FunFam" id="1.10.472.80:FF:000001">
    <property type="entry name" value="TBC1 domain family member 22B"/>
    <property type="match status" value="1"/>
</dbReference>
<dbReference type="GO" id="GO:0005096">
    <property type="term" value="F:GTPase activator activity"/>
    <property type="evidence" value="ECO:0007669"/>
    <property type="project" value="TreeGrafter"/>
</dbReference>
<evidence type="ECO:0000256" key="1">
    <source>
        <dbReference type="SAM" id="MobiDB-lite"/>
    </source>
</evidence>
<dbReference type="SUPFAM" id="SSF47923">
    <property type="entry name" value="Ypt/Rab-GAP domain of gyp1p"/>
    <property type="match status" value="2"/>
</dbReference>
<dbReference type="InterPro" id="IPR035969">
    <property type="entry name" value="Rab-GAP_TBC_sf"/>
</dbReference>
<reference evidence="3 4" key="1">
    <citation type="journal article" date="2016" name="PLoS ONE">
        <title>Sequence Assembly of Yarrowia lipolytica Strain W29/CLIB89 Shows Transposable Element Diversity.</title>
        <authorList>
            <person name="Magnan C."/>
            <person name="Yu J."/>
            <person name="Chang I."/>
            <person name="Jahn E."/>
            <person name="Kanomata Y."/>
            <person name="Wu J."/>
            <person name="Zeller M."/>
            <person name="Oakes M."/>
            <person name="Baldi P."/>
            <person name="Sandmeyer S."/>
        </authorList>
    </citation>
    <scope>NUCLEOTIDE SEQUENCE [LARGE SCALE GENOMIC DNA]</scope>
    <source>
        <strain evidence="4">CLIB89(W29)</strain>
    </source>
</reference>
<evidence type="ECO:0000313" key="4">
    <source>
        <dbReference type="Proteomes" id="UP000182444"/>
    </source>
</evidence>
<dbReference type="Pfam" id="PF00566">
    <property type="entry name" value="RabGAP-TBC"/>
    <property type="match status" value="1"/>
</dbReference>
<dbReference type="RefSeq" id="XP_500786.2">
    <property type="nucleotide sequence ID" value="XM_500786.3"/>
</dbReference>
<dbReference type="AlphaFoldDB" id="A0A1D8N7H1"/>
<dbReference type="EMBL" id="CP017554">
    <property type="protein sequence ID" value="AOW01583.1"/>
    <property type="molecule type" value="Genomic_DNA"/>
</dbReference>
<dbReference type="Gene3D" id="1.10.10.750">
    <property type="entry name" value="Ypt/Rab-GAP domain of gyp1p, domain 1"/>
    <property type="match status" value="1"/>
</dbReference>
<feature type="domain" description="Rab-GAP TBC" evidence="2">
    <location>
        <begin position="222"/>
        <end position="444"/>
    </location>
</feature>
<dbReference type="KEGG" id="yli:2907404"/>